<dbReference type="GO" id="GO:0046982">
    <property type="term" value="F:protein heterodimerization activity"/>
    <property type="evidence" value="ECO:0007669"/>
    <property type="project" value="InterPro"/>
</dbReference>
<dbReference type="SUPFAM" id="SSF47113">
    <property type="entry name" value="Histone-fold"/>
    <property type="match status" value="1"/>
</dbReference>
<dbReference type="Pfam" id="PF02969">
    <property type="entry name" value="TAF"/>
    <property type="match status" value="1"/>
</dbReference>
<evidence type="ECO:0000259" key="8">
    <source>
        <dbReference type="SMART" id="SM00803"/>
    </source>
</evidence>
<dbReference type="GO" id="GO:0003743">
    <property type="term" value="F:translation initiation factor activity"/>
    <property type="evidence" value="ECO:0007669"/>
    <property type="project" value="UniProtKB-KW"/>
</dbReference>
<dbReference type="CDD" id="cd22931">
    <property type="entry name" value="HFD_TAF6"/>
    <property type="match status" value="1"/>
</dbReference>
<dbReference type="GO" id="GO:0006325">
    <property type="term" value="P:chromatin organization"/>
    <property type="evidence" value="ECO:0007669"/>
    <property type="project" value="UniProtKB-ARBA"/>
</dbReference>
<name>A0A6G1HE05_9PEZI</name>
<evidence type="ECO:0000256" key="1">
    <source>
        <dbReference type="ARBA" id="ARBA00004123"/>
    </source>
</evidence>
<proteinExistence type="inferred from homology"/>
<keyword evidence="10" id="KW-1185">Reference proteome</keyword>
<dbReference type="CDD" id="cd08050">
    <property type="entry name" value="TAF6C"/>
    <property type="match status" value="1"/>
</dbReference>
<dbReference type="InterPro" id="IPR009072">
    <property type="entry name" value="Histone-fold"/>
</dbReference>
<dbReference type="Proteomes" id="UP000800041">
    <property type="component" value="Unassembled WGS sequence"/>
</dbReference>
<dbReference type="Gene3D" id="1.25.40.770">
    <property type="entry name" value="TAF6, C-terminal HEAT repeat domain"/>
    <property type="match status" value="1"/>
</dbReference>
<evidence type="ECO:0000313" key="9">
    <source>
        <dbReference type="EMBL" id="KAF1991168.1"/>
    </source>
</evidence>
<keyword evidence="9" id="KW-0396">Initiation factor</keyword>
<keyword evidence="3" id="KW-0805">Transcription regulation</keyword>
<evidence type="ECO:0000256" key="3">
    <source>
        <dbReference type="ARBA" id="ARBA00023015"/>
    </source>
</evidence>
<dbReference type="GO" id="GO:0016251">
    <property type="term" value="F:RNA polymerase II general transcription initiation factor activity"/>
    <property type="evidence" value="ECO:0007669"/>
    <property type="project" value="InterPro"/>
</dbReference>
<sequence>MATVWSSDNIRDVAESVGIGSLPKEVADNLARDVEFRMGQVIEEALKFMKHGKRTTLSTQDVSNALRVLDVEPLYGYESTRPLRFGETSIGGGQSLFYVEDEEVDFEKLINAPLPKVPREISFTSHWLAVDGVQPSIPQNPTTADSAPSSLLPKSSTPASSHLAALAGYDNVIAKPSIKHVLSKELQLYFERITTAILDAHNEEYRLAALASLRSDPGLHQLVPYFIQFIAEKVTHNLKDLFILTQMMQLTSAILSNPSLYLDPYIASIIPPVLTCVIGKRLGTANPANANNHFTVRDLAASILIAIARRYAKSSNTLRTRIARTCIREWLDPSKPLGTHYGALVALEGITRADGVRALVLPNLKAYDDVLQEAMKDEARKADAEMVLRALVKGLEMVASDAVKMTNGSGMDVDVEQMREKVIAKAGKVVGERIVEIGRRGLVDAVLDTGVDM</sequence>
<evidence type="ECO:0000256" key="4">
    <source>
        <dbReference type="ARBA" id="ARBA00023163"/>
    </source>
</evidence>
<dbReference type="PANTHER" id="PTHR10221:SF9">
    <property type="entry name" value="TRANSCRIPTION INITIATION FACTOR TFIID SUBUNIT 6"/>
    <property type="match status" value="1"/>
</dbReference>
<dbReference type="FunFam" id="1.25.40.770:FF:000001">
    <property type="entry name" value="Transcription initiation factor TFIID subunit 6"/>
    <property type="match status" value="1"/>
</dbReference>
<dbReference type="AlphaFoldDB" id="A0A6G1HE05"/>
<reference evidence="9" key="1">
    <citation type="journal article" date="2020" name="Stud. Mycol.">
        <title>101 Dothideomycetes genomes: a test case for predicting lifestyles and emergence of pathogens.</title>
        <authorList>
            <person name="Haridas S."/>
            <person name="Albert R."/>
            <person name="Binder M."/>
            <person name="Bloem J."/>
            <person name="Labutti K."/>
            <person name="Salamov A."/>
            <person name="Andreopoulos B."/>
            <person name="Baker S."/>
            <person name="Barry K."/>
            <person name="Bills G."/>
            <person name="Bluhm B."/>
            <person name="Cannon C."/>
            <person name="Castanera R."/>
            <person name="Culley D."/>
            <person name="Daum C."/>
            <person name="Ezra D."/>
            <person name="Gonzalez J."/>
            <person name="Henrissat B."/>
            <person name="Kuo A."/>
            <person name="Liang C."/>
            <person name="Lipzen A."/>
            <person name="Lutzoni F."/>
            <person name="Magnuson J."/>
            <person name="Mondo S."/>
            <person name="Nolan M."/>
            <person name="Ohm R."/>
            <person name="Pangilinan J."/>
            <person name="Park H.-J."/>
            <person name="Ramirez L."/>
            <person name="Alfaro M."/>
            <person name="Sun H."/>
            <person name="Tritt A."/>
            <person name="Yoshinaga Y."/>
            <person name="Zwiers L.-H."/>
            <person name="Turgeon B."/>
            <person name="Goodwin S."/>
            <person name="Spatafora J."/>
            <person name="Crous P."/>
            <person name="Grigoriev I."/>
        </authorList>
    </citation>
    <scope>NUCLEOTIDE SEQUENCE</scope>
    <source>
        <strain evidence="9">CBS 113979</strain>
    </source>
</reference>
<dbReference type="GO" id="GO:0003713">
    <property type="term" value="F:transcription coactivator activity"/>
    <property type="evidence" value="ECO:0007669"/>
    <property type="project" value="TreeGrafter"/>
</dbReference>
<comment type="similarity">
    <text evidence="2">Belongs to the TAF6 family.</text>
</comment>
<keyword evidence="5" id="KW-0539">Nucleus</keyword>
<dbReference type="FunFam" id="1.10.20.10:FF:000033">
    <property type="entry name" value="Transcription initiation factor TFIID complex subunit"/>
    <property type="match status" value="1"/>
</dbReference>
<evidence type="ECO:0000256" key="2">
    <source>
        <dbReference type="ARBA" id="ARBA00007688"/>
    </source>
</evidence>
<protein>
    <recommendedName>
        <fullName evidence="6">TBP-associated factor 6</fullName>
    </recommendedName>
    <alternativeName>
        <fullName evidence="7">Transcription initiation factor TFIID subunit 6</fullName>
    </alternativeName>
</protein>
<evidence type="ECO:0000256" key="6">
    <source>
        <dbReference type="ARBA" id="ARBA00076308"/>
    </source>
</evidence>
<dbReference type="PANTHER" id="PTHR10221">
    <property type="entry name" value="TRANSCRIPTION INITIATION FACTOR TFIID SUBUNIT 6"/>
    <property type="match status" value="1"/>
</dbReference>
<keyword evidence="9" id="KW-0648">Protein biosynthesis</keyword>
<evidence type="ECO:0000313" key="10">
    <source>
        <dbReference type="Proteomes" id="UP000800041"/>
    </source>
</evidence>
<dbReference type="GO" id="GO:0000124">
    <property type="term" value="C:SAGA complex"/>
    <property type="evidence" value="ECO:0007669"/>
    <property type="project" value="InterPro"/>
</dbReference>
<dbReference type="InterPro" id="IPR004823">
    <property type="entry name" value="TAF_TATA-bd_Histone-like_dom"/>
</dbReference>
<accession>A0A6G1HE05</accession>
<dbReference type="EMBL" id="ML977140">
    <property type="protein sequence ID" value="KAF1991168.1"/>
    <property type="molecule type" value="Genomic_DNA"/>
</dbReference>
<feature type="domain" description="TATA box binding protein associated factor (TAF) histone-like fold" evidence="8">
    <location>
        <begin position="4"/>
        <end position="67"/>
    </location>
</feature>
<dbReference type="GO" id="GO:0005669">
    <property type="term" value="C:transcription factor TFIID complex"/>
    <property type="evidence" value="ECO:0007669"/>
    <property type="project" value="InterPro"/>
</dbReference>
<dbReference type="InterPro" id="IPR011442">
    <property type="entry name" value="TAF6_C"/>
</dbReference>
<dbReference type="Gene3D" id="1.10.20.10">
    <property type="entry name" value="Histone, subunit A"/>
    <property type="match status" value="1"/>
</dbReference>
<dbReference type="GO" id="GO:0051123">
    <property type="term" value="P:RNA polymerase II preinitiation complex assembly"/>
    <property type="evidence" value="ECO:0007669"/>
    <property type="project" value="TreeGrafter"/>
</dbReference>
<dbReference type="SMART" id="SM00803">
    <property type="entry name" value="TAF"/>
    <property type="match status" value="1"/>
</dbReference>
<gene>
    <name evidence="9" type="ORF">K402DRAFT_347167</name>
</gene>
<dbReference type="SUPFAM" id="SSF48371">
    <property type="entry name" value="ARM repeat"/>
    <property type="match status" value="1"/>
</dbReference>
<dbReference type="InterPro" id="IPR046344">
    <property type="entry name" value="TAF6_C_sf"/>
</dbReference>
<comment type="subcellular location">
    <subcellularLocation>
        <location evidence="1">Nucleus</location>
    </subcellularLocation>
</comment>
<dbReference type="GO" id="GO:0046695">
    <property type="term" value="C:SLIK (SAGA-like) complex"/>
    <property type="evidence" value="ECO:0007669"/>
    <property type="project" value="InterPro"/>
</dbReference>
<evidence type="ECO:0000256" key="5">
    <source>
        <dbReference type="ARBA" id="ARBA00023242"/>
    </source>
</evidence>
<dbReference type="InterPro" id="IPR016024">
    <property type="entry name" value="ARM-type_fold"/>
</dbReference>
<evidence type="ECO:0000256" key="7">
    <source>
        <dbReference type="ARBA" id="ARBA00093655"/>
    </source>
</evidence>
<organism evidence="9 10">
    <name type="scientific">Aulographum hederae CBS 113979</name>
    <dbReference type="NCBI Taxonomy" id="1176131"/>
    <lineage>
        <taxon>Eukaryota</taxon>
        <taxon>Fungi</taxon>
        <taxon>Dikarya</taxon>
        <taxon>Ascomycota</taxon>
        <taxon>Pezizomycotina</taxon>
        <taxon>Dothideomycetes</taxon>
        <taxon>Pleosporomycetidae</taxon>
        <taxon>Aulographales</taxon>
        <taxon>Aulographaceae</taxon>
    </lineage>
</organism>
<dbReference type="Pfam" id="PF07571">
    <property type="entry name" value="TAF6_C"/>
    <property type="match status" value="1"/>
</dbReference>
<keyword evidence="4" id="KW-0804">Transcription</keyword>
<dbReference type="InterPro" id="IPR037796">
    <property type="entry name" value="TAF6"/>
</dbReference>
<dbReference type="OrthoDB" id="361039at2759"/>